<dbReference type="Pfam" id="PF00067">
    <property type="entry name" value="p450"/>
    <property type="match status" value="1"/>
</dbReference>
<dbReference type="GO" id="GO:0005506">
    <property type="term" value="F:iron ion binding"/>
    <property type="evidence" value="ECO:0007669"/>
    <property type="project" value="InterPro"/>
</dbReference>
<dbReference type="AlphaFoldDB" id="A0A5D4XVQ4"/>
<accession>A0A5D4XVQ4</accession>
<protein>
    <submittedName>
        <fullName evidence="8">Cytochrome P450</fullName>
    </submittedName>
</protein>
<reference evidence="8 9" key="1">
    <citation type="submission" date="2019-08" db="EMBL/GenBank/DDBJ databases">
        <title>Luteimonas viscosus sp. nov., isolated from soil of a sunflower field.</title>
        <authorList>
            <person name="Jianli Z."/>
            <person name="Ying Z."/>
        </authorList>
    </citation>
    <scope>NUCLEOTIDE SEQUENCE [LARGE SCALE GENOMIC DNA]</scope>
    <source>
        <strain evidence="8 9">XBU10</strain>
    </source>
</reference>
<proteinExistence type="inferred from homology"/>
<evidence type="ECO:0000259" key="7">
    <source>
        <dbReference type="PROSITE" id="PS51296"/>
    </source>
</evidence>
<keyword evidence="4" id="KW-0411">Iron-sulfur</keyword>
<feature type="domain" description="Rieske" evidence="7">
    <location>
        <begin position="7"/>
        <end position="101"/>
    </location>
</feature>
<dbReference type="PROSITE" id="PS00086">
    <property type="entry name" value="CYTOCHROME_P450"/>
    <property type="match status" value="1"/>
</dbReference>
<dbReference type="PANTHER" id="PTHR24301:SF2">
    <property type="entry name" value="THROMBOXANE-A SYNTHASE"/>
    <property type="match status" value="1"/>
</dbReference>
<evidence type="ECO:0000256" key="1">
    <source>
        <dbReference type="ARBA" id="ARBA00022714"/>
    </source>
</evidence>
<dbReference type="SUPFAM" id="SSF48264">
    <property type="entry name" value="Cytochrome P450"/>
    <property type="match status" value="1"/>
</dbReference>
<dbReference type="PROSITE" id="PS51296">
    <property type="entry name" value="RIESKE"/>
    <property type="match status" value="1"/>
</dbReference>
<name>A0A5D4XVQ4_9GAMM</name>
<dbReference type="InterPro" id="IPR036396">
    <property type="entry name" value="Cyt_P450_sf"/>
</dbReference>
<dbReference type="InterPro" id="IPR001128">
    <property type="entry name" value="Cyt_P450"/>
</dbReference>
<dbReference type="GO" id="GO:0004497">
    <property type="term" value="F:monooxygenase activity"/>
    <property type="evidence" value="ECO:0007669"/>
    <property type="project" value="UniProtKB-KW"/>
</dbReference>
<keyword evidence="1" id="KW-0001">2Fe-2S</keyword>
<gene>
    <name evidence="8" type="ORF">FZO89_12045</name>
</gene>
<dbReference type="GO" id="GO:0016705">
    <property type="term" value="F:oxidoreductase activity, acting on paired donors, with incorporation or reduction of molecular oxygen"/>
    <property type="evidence" value="ECO:0007669"/>
    <property type="project" value="InterPro"/>
</dbReference>
<dbReference type="PANTHER" id="PTHR24301">
    <property type="entry name" value="THROMBOXANE-A SYNTHASE"/>
    <property type="match status" value="1"/>
</dbReference>
<keyword evidence="9" id="KW-1185">Reference proteome</keyword>
<evidence type="ECO:0000256" key="3">
    <source>
        <dbReference type="ARBA" id="ARBA00023004"/>
    </source>
</evidence>
<dbReference type="GO" id="GO:0051537">
    <property type="term" value="F:2 iron, 2 sulfur cluster binding"/>
    <property type="evidence" value="ECO:0007669"/>
    <property type="project" value="UniProtKB-KW"/>
</dbReference>
<comment type="cofactor">
    <cofactor evidence="5">
        <name>heme</name>
        <dbReference type="ChEBI" id="CHEBI:30413"/>
    </cofactor>
</comment>
<organism evidence="8 9">
    <name type="scientific">Luteimonas viscosa</name>
    <dbReference type="NCBI Taxonomy" id="1132694"/>
    <lineage>
        <taxon>Bacteria</taxon>
        <taxon>Pseudomonadati</taxon>
        <taxon>Pseudomonadota</taxon>
        <taxon>Gammaproteobacteria</taxon>
        <taxon>Lysobacterales</taxon>
        <taxon>Lysobacteraceae</taxon>
        <taxon>Luteimonas</taxon>
    </lineage>
</organism>
<dbReference type="InterPro" id="IPR017941">
    <property type="entry name" value="Rieske_2Fe-2S"/>
</dbReference>
<evidence type="ECO:0000256" key="2">
    <source>
        <dbReference type="ARBA" id="ARBA00022723"/>
    </source>
</evidence>
<evidence type="ECO:0000256" key="4">
    <source>
        <dbReference type="ARBA" id="ARBA00023014"/>
    </source>
</evidence>
<evidence type="ECO:0000313" key="9">
    <source>
        <dbReference type="Proteomes" id="UP000324973"/>
    </source>
</evidence>
<keyword evidence="3 5" id="KW-0408">Iron</keyword>
<dbReference type="PRINTS" id="PR00463">
    <property type="entry name" value="EP450I"/>
</dbReference>
<keyword evidence="5 6" id="KW-0349">Heme</keyword>
<comment type="similarity">
    <text evidence="6">Belongs to the cytochrome P450 family.</text>
</comment>
<dbReference type="CDD" id="cd03467">
    <property type="entry name" value="Rieske"/>
    <property type="match status" value="1"/>
</dbReference>
<dbReference type="Gene3D" id="1.10.630.10">
    <property type="entry name" value="Cytochrome P450"/>
    <property type="match status" value="1"/>
</dbReference>
<dbReference type="Pfam" id="PF00355">
    <property type="entry name" value="Rieske"/>
    <property type="match status" value="1"/>
</dbReference>
<dbReference type="RefSeq" id="WP_149103483.1">
    <property type="nucleotide sequence ID" value="NZ_VTFT01000001.1"/>
</dbReference>
<sequence>MTTTSLLLVARAPALVEDVPVPAIVDGTPLVIVRHGEQVSVFHGLCPHQGSLLADGEVVDGHLVCPGHGWRFDCASGRRDAGTRACLHRFTTHLVDDDIAIDADELQAFHAQRAGSAAATRRFDSLPGPHGLPLVGNLFQLRETDQHLVMEDWADEYGSMYRIRLGAYRILMVADPALVEDAFKRRPDTFRRMSTVEGIARGLKAAGVFTAEGDEWRRQRKVVVQALTHGHLKHFFPTMMRIVARLQRRWEQAADEGREIDLLDDLTRFTIDVTSTFAFGQDLNTIEGHEGALERQIGEIPKALSRRVTALVPYWNYVKLPADRTLDRALVGIHDTLGRLITDARRRLAEDPGLAARPGNYIEALVAQSDGGGFSDEDVTGNVMTLMLAGEETTARALAWLIHFMCERADLRDMLRAESDALLGDDELLQDFATHPRMVRIEAAALEAMRLKPAAPVLRLEALHDTVLGDVEVPARTPVFLLTRHASIRAQAATGAAAFDIERWIKADGSALDAGSAKAFFPFGAGPRFCPGRFLALLEIKGVISMLCRNFELERAGSGPVEEKLVFTMRPDNLVIRLKRRAGTPPAA</sequence>
<evidence type="ECO:0000256" key="6">
    <source>
        <dbReference type="RuleBase" id="RU000461"/>
    </source>
</evidence>
<keyword evidence="6" id="KW-0503">Monooxygenase</keyword>
<dbReference type="Proteomes" id="UP000324973">
    <property type="component" value="Unassembled WGS sequence"/>
</dbReference>
<dbReference type="GO" id="GO:0020037">
    <property type="term" value="F:heme binding"/>
    <property type="evidence" value="ECO:0007669"/>
    <property type="project" value="InterPro"/>
</dbReference>
<dbReference type="EMBL" id="VTFT01000001">
    <property type="protein sequence ID" value="TYT26930.1"/>
    <property type="molecule type" value="Genomic_DNA"/>
</dbReference>
<evidence type="ECO:0000313" key="8">
    <source>
        <dbReference type="EMBL" id="TYT26930.1"/>
    </source>
</evidence>
<keyword evidence="2 5" id="KW-0479">Metal-binding</keyword>
<dbReference type="Gene3D" id="2.102.10.10">
    <property type="entry name" value="Rieske [2Fe-2S] iron-sulphur domain"/>
    <property type="match status" value="1"/>
</dbReference>
<dbReference type="InterPro" id="IPR002401">
    <property type="entry name" value="Cyt_P450_E_grp-I"/>
</dbReference>
<dbReference type="InterPro" id="IPR036922">
    <property type="entry name" value="Rieske_2Fe-2S_sf"/>
</dbReference>
<dbReference type="InterPro" id="IPR017972">
    <property type="entry name" value="Cyt_P450_CS"/>
</dbReference>
<dbReference type="OrthoDB" id="9764248at2"/>
<evidence type="ECO:0000256" key="5">
    <source>
        <dbReference type="PIRSR" id="PIRSR602401-1"/>
    </source>
</evidence>
<dbReference type="PRINTS" id="PR00385">
    <property type="entry name" value="P450"/>
</dbReference>
<feature type="binding site" description="axial binding residue" evidence="5">
    <location>
        <position position="530"/>
    </location>
    <ligand>
        <name>heme</name>
        <dbReference type="ChEBI" id="CHEBI:30413"/>
    </ligand>
    <ligandPart>
        <name>Fe</name>
        <dbReference type="ChEBI" id="CHEBI:18248"/>
    </ligandPart>
</feature>
<comment type="caution">
    <text evidence="8">The sequence shown here is derived from an EMBL/GenBank/DDBJ whole genome shotgun (WGS) entry which is preliminary data.</text>
</comment>
<dbReference type="SUPFAM" id="SSF50022">
    <property type="entry name" value="ISP domain"/>
    <property type="match status" value="1"/>
</dbReference>
<keyword evidence="6" id="KW-0560">Oxidoreductase</keyword>